<keyword evidence="3" id="KW-1185">Reference proteome</keyword>
<evidence type="ECO:0000256" key="1">
    <source>
        <dbReference type="SAM" id="Phobius"/>
    </source>
</evidence>
<dbReference type="AlphaFoldDB" id="A0A3M7QP14"/>
<comment type="caution">
    <text evidence="2">The sequence shown here is derived from an EMBL/GenBank/DDBJ whole genome shotgun (WGS) entry which is preliminary data.</text>
</comment>
<keyword evidence="1" id="KW-0472">Membrane</keyword>
<reference evidence="2 3" key="1">
    <citation type="journal article" date="2018" name="Sci. Rep.">
        <title>Genomic signatures of local adaptation to the degree of environmental predictability in rotifers.</title>
        <authorList>
            <person name="Franch-Gras L."/>
            <person name="Hahn C."/>
            <person name="Garcia-Roger E.M."/>
            <person name="Carmona M.J."/>
            <person name="Serra M."/>
            <person name="Gomez A."/>
        </authorList>
    </citation>
    <scope>NUCLEOTIDE SEQUENCE [LARGE SCALE GENOMIC DNA]</scope>
    <source>
        <strain evidence="2">HYR1</strain>
    </source>
</reference>
<accession>A0A3M7QP14</accession>
<evidence type="ECO:0000313" key="3">
    <source>
        <dbReference type="Proteomes" id="UP000276133"/>
    </source>
</evidence>
<proteinExistence type="predicted"/>
<feature type="transmembrane region" description="Helical" evidence="1">
    <location>
        <begin position="6"/>
        <end position="26"/>
    </location>
</feature>
<organism evidence="2 3">
    <name type="scientific">Brachionus plicatilis</name>
    <name type="common">Marine rotifer</name>
    <name type="synonym">Brachionus muelleri</name>
    <dbReference type="NCBI Taxonomy" id="10195"/>
    <lineage>
        <taxon>Eukaryota</taxon>
        <taxon>Metazoa</taxon>
        <taxon>Spiralia</taxon>
        <taxon>Gnathifera</taxon>
        <taxon>Rotifera</taxon>
        <taxon>Eurotatoria</taxon>
        <taxon>Monogononta</taxon>
        <taxon>Pseudotrocha</taxon>
        <taxon>Ploima</taxon>
        <taxon>Brachionidae</taxon>
        <taxon>Brachionus</taxon>
    </lineage>
</organism>
<evidence type="ECO:0000313" key="2">
    <source>
        <dbReference type="EMBL" id="RNA12814.1"/>
    </source>
</evidence>
<sequence>MLAFDYVVASKFLAVNLDLCGLLIFFPNDKFNGKFGIQYYLKIHRKIKFYDLSHFVFKRTWQNILNKI</sequence>
<dbReference type="Proteomes" id="UP000276133">
    <property type="component" value="Unassembled WGS sequence"/>
</dbReference>
<protein>
    <submittedName>
        <fullName evidence="2">Uncharacterized protein</fullName>
    </submittedName>
</protein>
<keyword evidence="1" id="KW-1133">Transmembrane helix</keyword>
<gene>
    <name evidence="2" type="ORF">BpHYR1_019394</name>
</gene>
<keyword evidence="1" id="KW-0812">Transmembrane</keyword>
<name>A0A3M7QP14_BRAPC</name>
<dbReference type="EMBL" id="REGN01005609">
    <property type="protein sequence ID" value="RNA12814.1"/>
    <property type="molecule type" value="Genomic_DNA"/>
</dbReference>